<dbReference type="GeneID" id="110986465"/>
<comment type="subcellular location">
    <subcellularLocation>
        <location evidence="1">Membrane</location>
        <topology evidence="1">Single-pass membrane protein</topology>
    </subcellularLocation>
</comment>
<evidence type="ECO:0000256" key="9">
    <source>
        <dbReference type="PROSITE-ProRule" id="PRU00124"/>
    </source>
</evidence>
<protein>
    <submittedName>
        <fullName evidence="13">Uncharacterized protein LOC110986465 isoform X1</fullName>
    </submittedName>
</protein>
<feature type="chain" id="PRO_5034026986" evidence="11">
    <location>
        <begin position="22"/>
        <end position="657"/>
    </location>
</feature>
<feature type="disulfide bond" evidence="9">
    <location>
        <begin position="564"/>
        <end position="576"/>
    </location>
</feature>
<dbReference type="OMA" id="HKEMWIT"/>
<feature type="compositionally biased region" description="Basic residues" evidence="10">
    <location>
        <begin position="150"/>
        <end position="159"/>
    </location>
</feature>
<feature type="signal peptide" evidence="11">
    <location>
        <begin position="1"/>
        <end position="21"/>
    </location>
</feature>
<dbReference type="Proteomes" id="UP000694845">
    <property type="component" value="Unplaced"/>
</dbReference>
<evidence type="ECO:0000256" key="10">
    <source>
        <dbReference type="SAM" id="MobiDB-lite"/>
    </source>
</evidence>
<feature type="region of interest" description="Disordered" evidence="10">
    <location>
        <begin position="150"/>
        <end position="178"/>
    </location>
</feature>
<dbReference type="SUPFAM" id="SSF57424">
    <property type="entry name" value="LDL receptor-like module"/>
    <property type="match status" value="3"/>
</dbReference>
<dbReference type="SMART" id="SM00192">
    <property type="entry name" value="LDLa"/>
    <property type="match status" value="5"/>
</dbReference>
<dbReference type="PANTHER" id="PTHR22722">
    <property type="entry name" value="LOW-DENSITY LIPOPROTEIN RECEPTOR-RELATED PROTEIN 2-RELATED"/>
    <property type="match status" value="1"/>
</dbReference>
<dbReference type="CDD" id="cd00112">
    <property type="entry name" value="LDLa"/>
    <property type="match status" value="3"/>
</dbReference>
<reference evidence="13" key="1">
    <citation type="submission" date="2025-08" db="UniProtKB">
        <authorList>
            <consortium name="RefSeq"/>
        </authorList>
    </citation>
    <scope>IDENTIFICATION</scope>
</reference>
<evidence type="ECO:0000256" key="4">
    <source>
        <dbReference type="ARBA" id="ARBA00022989"/>
    </source>
</evidence>
<dbReference type="OrthoDB" id="10062665at2759"/>
<keyword evidence="2" id="KW-0812">Transmembrane</keyword>
<keyword evidence="7" id="KW-0675">Receptor</keyword>
<dbReference type="RefSeq" id="XP_022104036.1">
    <property type="nucleotide sequence ID" value="XM_022248344.1"/>
</dbReference>
<dbReference type="InterPro" id="IPR036055">
    <property type="entry name" value="LDL_receptor-like_sf"/>
</dbReference>
<keyword evidence="6 9" id="KW-1015">Disulfide bond</keyword>
<dbReference type="Pfam" id="PF00057">
    <property type="entry name" value="Ldl_recept_a"/>
    <property type="match status" value="3"/>
</dbReference>
<dbReference type="PROSITE" id="PS01209">
    <property type="entry name" value="LDLRA_1"/>
    <property type="match status" value="1"/>
</dbReference>
<dbReference type="PRINTS" id="PR00261">
    <property type="entry name" value="LDLRECEPTOR"/>
</dbReference>
<feature type="disulfide bond" evidence="9">
    <location>
        <begin position="542"/>
        <end position="557"/>
    </location>
</feature>
<evidence type="ECO:0000256" key="3">
    <source>
        <dbReference type="ARBA" id="ARBA00022737"/>
    </source>
</evidence>
<feature type="compositionally biased region" description="Polar residues" evidence="10">
    <location>
        <begin position="162"/>
        <end position="173"/>
    </location>
</feature>
<keyword evidence="3" id="KW-0677">Repeat</keyword>
<feature type="disulfide bond" evidence="9">
    <location>
        <begin position="467"/>
        <end position="482"/>
    </location>
</feature>
<dbReference type="GO" id="GO:0043235">
    <property type="term" value="C:receptor complex"/>
    <property type="evidence" value="ECO:0007669"/>
    <property type="project" value="TreeGrafter"/>
</dbReference>
<feature type="compositionally biased region" description="Low complexity" evidence="10">
    <location>
        <begin position="203"/>
        <end position="214"/>
    </location>
</feature>
<dbReference type="InterPro" id="IPR023415">
    <property type="entry name" value="LDLR_class-A_CS"/>
</dbReference>
<dbReference type="AlphaFoldDB" id="A0A8B7ZL40"/>
<accession>A0A8B7ZL40</accession>
<keyword evidence="12" id="KW-1185">Reference proteome</keyword>
<dbReference type="InterPro" id="IPR051221">
    <property type="entry name" value="LDLR-related"/>
</dbReference>
<feature type="disulfide bond" evidence="9">
    <location>
        <begin position="583"/>
        <end position="598"/>
    </location>
</feature>
<organism evidence="12 13">
    <name type="scientific">Acanthaster planci</name>
    <name type="common">Crown-of-thorns starfish</name>
    <dbReference type="NCBI Taxonomy" id="133434"/>
    <lineage>
        <taxon>Eukaryota</taxon>
        <taxon>Metazoa</taxon>
        <taxon>Echinodermata</taxon>
        <taxon>Eleutherozoa</taxon>
        <taxon>Asterozoa</taxon>
        <taxon>Asteroidea</taxon>
        <taxon>Valvatacea</taxon>
        <taxon>Valvatida</taxon>
        <taxon>Acanthasteridae</taxon>
        <taxon>Acanthaster</taxon>
    </lineage>
</organism>
<evidence type="ECO:0000256" key="1">
    <source>
        <dbReference type="ARBA" id="ARBA00004167"/>
    </source>
</evidence>
<keyword evidence="5" id="KW-0472">Membrane</keyword>
<dbReference type="KEGG" id="aplc:110986465"/>
<proteinExistence type="predicted"/>
<dbReference type="GO" id="GO:0005886">
    <property type="term" value="C:plasma membrane"/>
    <property type="evidence" value="ECO:0007669"/>
    <property type="project" value="TreeGrafter"/>
</dbReference>
<keyword evidence="4" id="KW-1133">Transmembrane helix</keyword>
<dbReference type="PROSITE" id="PS50068">
    <property type="entry name" value="LDLRA_2"/>
    <property type="match status" value="4"/>
</dbReference>
<evidence type="ECO:0000256" key="7">
    <source>
        <dbReference type="ARBA" id="ARBA00023170"/>
    </source>
</evidence>
<dbReference type="Gene3D" id="4.10.400.10">
    <property type="entry name" value="Low-density Lipoprotein Receptor"/>
    <property type="match status" value="3"/>
</dbReference>
<name>A0A8B7ZL40_ACAPL</name>
<keyword evidence="11" id="KW-0732">Signal</keyword>
<sequence length="657" mass="71627">MGLHGAIVVLVLIVVANIAAASPLHLQKLSTYNSVNQQQGRSSVDIGLEIHKMHVRQGIIASNSEQHGSGENDLDEASEVKRFPGLFDDTDIGETLTGQELETDDRPDKDLDLELQYHSLSLQLQKLSSSEASDSVDLENELITLEKSSGKRFQKKPKLSHTDTVLSPPTVSTTEEDLSGQLQHEGENMDAQLLNDFDITDESSGSGKSASGDGCLDDYPSLETNNNMDFSELRHPGDSLNIPKHSLLGKGSSDVVISGSGYFSALTRADDGSVYEDITLSGVPQPGSKTRKEKAFSTEQTKEQQNAEVMSELGIAEIAKVQEKKTNTDLSVDERLELELEGLSLVVGSITSVDSNQVENDASLELTTATNPDSVEVSLSRGYDIPPLISSVRTVNPNRQDIGCLGNQFTCRSGSQCLRIENVCDLVQDCEDGSDEDPFLCVSSRKCVAEFFKCGSSAQCISQANRCDGIYDCSNGEDEKDCWTCEDCNGKKHHLTVEDLCDSVKDCADGSDEIKQRCQMPCSPGYRKCKDGLQCVKEELFCNGVHSCHDMSDEVDCDRTNSDCQVFDMFACDGLCHPMAALCDSTYDCSSGIDEDGCVNESERIEVEKALAGGDINEGDEEDLQNLFSRVDCRSIPPKDELKSSLLNAAHKEMWIT</sequence>
<comment type="caution">
    <text evidence="9">Lacks conserved residue(s) required for the propagation of feature annotation.</text>
</comment>
<keyword evidence="8" id="KW-0325">Glycoprotein</keyword>
<evidence type="ECO:0000256" key="11">
    <source>
        <dbReference type="SAM" id="SignalP"/>
    </source>
</evidence>
<evidence type="ECO:0000256" key="8">
    <source>
        <dbReference type="ARBA" id="ARBA00023180"/>
    </source>
</evidence>
<evidence type="ECO:0000256" key="2">
    <source>
        <dbReference type="ARBA" id="ARBA00022692"/>
    </source>
</evidence>
<evidence type="ECO:0000313" key="13">
    <source>
        <dbReference type="RefSeq" id="XP_022104036.1"/>
    </source>
</evidence>
<evidence type="ECO:0000256" key="6">
    <source>
        <dbReference type="ARBA" id="ARBA00023157"/>
    </source>
</evidence>
<dbReference type="InterPro" id="IPR002172">
    <property type="entry name" value="LDrepeatLR_classA_rpt"/>
</dbReference>
<feature type="region of interest" description="Disordered" evidence="10">
    <location>
        <begin position="198"/>
        <end position="223"/>
    </location>
</feature>
<evidence type="ECO:0000313" key="12">
    <source>
        <dbReference type="Proteomes" id="UP000694845"/>
    </source>
</evidence>
<gene>
    <name evidence="13" type="primary">LOC110986465</name>
</gene>
<evidence type="ECO:0000256" key="5">
    <source>
        <dbReference type="ARBA" id="ARBA00023136"/>
    </source>
</evidence>